<dbReference type="RefSeq" id="WP_106205847.1">
    <property type="nucleotide sequence ID" value="NZ_PVTD01000007.1"/>
</dbReference>
<comment type="caution">
    <text evidence="1">The sequence shown here is derived from an EMBL/GenBank/DDBJ whole genome shotgun (WGS) entry which is preliminary data.</text>
</comment>
<dbReference type="InterPro" id="IPR038293">
    <property type="entry name" value="ATPase_inh_sub_z_sf"/>
</dbReference>
<dbReference type="InterPro" id="IPR009945">
    <property type="entry name" value="ATPase_inh_sub_z"/>
</dbReference>
<gene>
    <name evidence="1" type="ORF">CLV78_10734</name>
</gene>
<evidence type="ECO:0000313" key="2">
    <source>
        <dbReference type="Proteomes" id="UP000239480"/>
    </source>
</evidence>
<dbReference type="Gene3D" id="1.10.790.20">
    <property type="entry name" value="Domain of unknown function DUF1476"/>
    <property type="match status" value="1"/>
</dbReference>
<keyword evidence="2" id="KW-1185">Reference proteome</keyword>
<dbReference type="Proteomes" id="UP000239480">
    <property type="component" value="Unassembled WGS sequence"/>
</dbReference>
<proteinExistence type="predicted"/>
<dbReference type="OrthoDB" id="9810387at2"/>
<dbReference type="AlphaFoldDB" id="A0A2T0RLW1"/>
<evidence type="ECO:0008006" key="3">
    <source>
        <dbReference type="Google" id="ProtNLM"/>
    </source>
</evidence>
<dbReference type="EMBL" id="PVTD01000007">
    <property type="protein sequence ID" value="PRY22110.1"/>
    <property type="molecule type" value="Genomic_DNA"/>
</dbReference>
<accession>A0A2T0RLW1</accession>
<reference evidence="1 2" key="1">
    <citation type="submission" date="2018-03" db="EMBL/GenBank/DDBJ databases">
        <title>Genomic Encyclopedia of Archaeal and Bacterial Type Strains, Phase II (KMG-II): from individual species to whole genera.</title>
        <authorList>
            <person name="Goeker M."/>
        </authorList>
    </citation>
    <scope>NUCLEOTIDE SEQUENCE [LARGE SCALE GENOMIC DNA]</scope>
    <source>
        <strain evidence="1 2">DSM 29328</strain>
    </source>
</reference>
<organism evidence="1 2">
    <name type="scientific">Aliiruegeria haliotis</name>
    <dbReference type="NCBI Taxonomy" id="1280846"/>
    <lineage>
        <taxon>Bacteria</taxon>
        <taxon>Pseudomonadati</taxon>
        <taxon>Pseudomonadota</taxon>
        <taxon>Alphaproteobacteria</taxon>
        <taxon>Rhodobacterales</taxon>
        <taxon>Roseobacteraceae</taxon>
        <taxon>Aliiruegeria</taxon>
    </lineage>
</organism>
<name>A0A2T0RLW1_9RHOB</name>
<sequence length="106" mass="11791">MSVLKQRKQSMETKFARDGELEFHARIRAFRSLAAWARSENGGTSADEEAFVKALIREDMRQPGDEAALAVARDHLGGLVEDARLRAKLEEFTRDARSAAMLAKAS</sequence>
<protein>
    <recommendedName>
        <fullName evidence="3">DUF1476 domain-containing protein</fullName>
    </recommendedName>
</protein>
<evidence type="ECO:0000313" key="1">
    <source>
        <dbReference type="EMBL" id="PRY22110.1"/>
    </source>
</evidence>
<dbReference type="Pfam" id="PF07345">
    <property type="entry name" value="ATPaseInh_sub_z"/>
    <property type="match status" value="1"/>
</dbReference>